<dbReference type="EMBL" id="KX264277">
    <property type="protein sequence ID" value="ANM86585.1"/>
    <property type="molecule type" value="Genomic_DNA"/>
</dbReference>
<feature type="compositionally biased region" description="Polar residues" evidence="1">
    <location>
        <begin position="1"/>
        <end position="13"/>
    </location>
</feature>
<evidence type="ECO:0000256" key="1">
    <source>
        <dbReference type="SAM" id="MobiDB-lite"/>
    </source>
</evidence>
<dbReference type="EMBL" id="MG777469">
    <property type="protein sequence ID" value="AUW30696.1"/>
    <property type="molecule type" value="Genomic_DNA"/>
</dbReference>
<proteinExistence type="predicted"/>
<feature type="region of interest" description="Disordered" evidence="1">
    <location>
        <begin position="88"/>
        <end position="114"/>
    </location>
</feature>
<dbReference type="AlphaFoldDB" id="A0A1Z1C4S3"/>
<reference evidence="2" key="1">
    <citation type="submission" date="2016-05" db="EMBL/GenBank/DDBJ databases">
        <title>Lichen genome sequencing reveals its rich biosynthetic potential.</title>
        <authorList>
            <person name="Bertrand R.L."/>
            <person name="Abdel-Hameed M."/>
            <person name="Sorensen J.L."/>
        </authorList>
    </citation>
    <scope>NUCLEOTIDE SEQUENCE</scope>
</reference>
<reference evidence="3" key="2">
    <citation type="submission" date="2017-12" db="EMBL/GenBank/DDBJ databases">
        <title>Genome Sequencing Reveals a Rich Biosynthetic Potential.</title>
        <authorList>
            <person name="Bertrand R.L."/>
            <person name="Abdel-Hameed M.E."/>
            <person name="Sorensen J.L."/>
        </authorList>
    </citation>
    <scope>NUCLEOTIDE SEQUENCE</scope>
</reference>
<accession>A0A1Z1C4S3</accession>
<feature type="compositionally biased region" description="Basic and acidic residues" evidence="1">
    <location>
        <begin position="88"/>
        <end position="98"/>
    </location>
</feature>
<sequence length="114" mass="12663">MPNQSSKANEQYQSSIKETSNSKKTSSTTTYHTLHRTWPSQANPSGQAAERQPTPANANMKYSLERWAGESMREQPWNGIVQFAERREAERHHVRGEEGSNVGEAGSGAKSEDA</sequence>
<feature type="region of interest" description="Disordered" evidence="1">
    <location>
        <begin position="1"/>
        <end position="59"/>
    </location>
</feature>
<name>A0A1Z1C4S3_CLAUC</name>
<evidence type="ECO:0000313" key="3">
    <source>
        <dbReference type="EMBL" id="AUW30696.1"/>
    </source>
</evidence>
<evidence type="ECO:0000313" key="2">
    <source>
        <dbReference type="EMBL" id="ANM86585.1"/>
    </source>
</evidence>
<feature type="compositionally biased region" description="Low complexity" evidence="1">
    <location>
        <begin position="14"/>
        <end position="32"/>
    </location>
</feature>
<organism evidence="2">
    <name type="scientific">Cladonia uncialis subsp. uncialis</name>
    <dbReference type="NCBI Taxonomy" id="180999"/>
    <lineage>
        <taxon>Eukaryota</taxon>
        <taxon>Fungi</taxon>
        <taxon>Dikarya</taxon>
        <taxon>Ascomycota</taxon>
        <taxon>Pezizomycotina</taxon>
        <taxon>Lecanoromycetes</taxon>
        <taxon>OSLEUM clade</taxon>
        <taxon>Lecanoromycetidae</taxon>
        <taxon>Lecanorales</taxon>
        <taxon>Lecanorineae</taxon>
        <taxon>Cladoniaceae</taxon>
        <taxon>Cladonia</taxon>
    </lineage>
</organism>
<protein>
    <submittedName>
        <fullName evidence="2">Uncharacterized protein</fullName>
    </submittedName>
</protein>